<keyword evidence="3" id="KW-1185">Reference proteome</keyword>
<dbReference type="GO" id="GO:0000272">
    <property type="term" value="P:polysaccharide catabolic process"/>
    <property type="evidence" value="ECO:0007669"/>
    <property type="project" value="InterPro"/>
</dbReference>
<dbReference type="EMBL" id="AP021861">
    <property type="protein sequence ID" value="BBO34650.1"/>
    <property type="molecule type" value="Genomic_DNA"/>
</dbReference>
<dbReference type="AlphaFoldDB" id="A0A5K7XCV2"/>
<organism evidence="2 3">
    <name type="scientific">Lacipirellula parvula</name>
    <dbReference type="NCBI Taxonomy" id="2650471"/>
    <lineage>
        <taxon>Bacteria</taxon>
        <taxon>Pseudomonadati</taxon>
        <taxon>Planctomycetota</taxon>
        <taxon>Planctomycetia</taxon>
        <taxon>Pirellulales</taxon>
        <taxon>Lacipirellulaceae</taxon>
        <taxon>Lacipirellula</taxon>
    </lineage>
</organism>
<accession>A0A5K7XCV2</accession>
<evidence type="ECO:0000313" key="3">
    <source>
        <dbReference type="Proteomes" id="UP000326837"/>
    </source>
</evidence>
<dbReference type="InterPro" id="IPR036439">
    <property type="entry name" value="Dockerin_dom_sf"/>
</dbReference>
<feature type="signal peptide" evidence="1">
    <location>
        <begin position="1"/>
        <end position="29"/>
    </location>
</feature>
<feature type="chain" id="PRO_5024812402" description="PEP-CTERM protein-sorting domain-containing protein" evidence="1">
    <location>
        <begin position="30"/>
        <end position="334"/>
    </location>
</feature>
<dbReference type="KEGG" id="lpav:PLANPX_4262"/>
<evidence type="ECO:0000256" key="1">
    <source>
        <dbReference type="SAM" id="SignalP"/>
    </source>
</evidence>
<evidence type="ECO:0008006" key="4">
    <source>
        <dbReference type="Google" id="ProtNLM"/>
    </source>
</evidence>
<dbReference type="Gene3D" id="1.10.1330.10">
    <property type="entry name" value="Dockerin domain"/>
    <property type="match status" value="1"/>
</dbReference>
<dbReference type="Proteomes" id="UP000326837">
    <property type="component" value="Chromosome"/>
</dbReference>
<name>A0A5K7XCV2_9BACT</name>
<evidence type="ECO:0000313" key="2">
    <source>
        <dbReference type="EMBL" id="BBO34650.1"/>
    </source>
</evidence>
<reference evidence="3" key="1">
    <citation type="submission" date="2019-10" db="EMBL/GenBank/DDBJ databases">
        <title>Lacipirellula parvula gen. nov., sp. nov., representing a lineage of planctomycetes widespread in freshwater anoxic habitats, and description of the family Lacipirellulaceae.</title>
        <authorList>
            <person name="Dedysh S.N."/>
            <person name="Kulichevskaya I.S."/>
            <person name="Beletsky A.V."/>
            <person name="Rakitin A.L."/>
            <person name="Mardanov A.V."/>
            <person name="Ivanova A.A."/>
            <person name="Saltykova V.X."/>
            <person name="Rijpstra W.I.C."/>
            <person name="Sinninghe Damste J.S."/>
            <person name="Ravin N.V."/>
        </authorList>
    </citation>
    <scope>NUCLEOTIDE SEQUENCE [LARGE SCALE GENOMIC DNA]</scope>
    <source>
        <strain evidence="3">PX69</strain>
    </source>
</reference>
<keyword evidence="1" id="KW-0732">Signal</keyword>
<protein>
    <recommendedName>
        <fullName evidence="4">PEP-CTERM protein-sorting domain-containing protein</fullName>
    </recommendedName>
</protein>
<gene>
    <name evidence="2" type="ORF">PLANPX_4262</name>
</gene>
<proteinExistence type="predicted"/>
<sequence length="334" mass="35239">MRNSMSRRIVPAFFLSVAALAGTANRAAAQVFDDFSDLNDTANPAWTHLDGLVLSDGQTWDASTGRYRLRGPTNGYTLGANGDLGFVGSYVNSSFTDVKVSADFVEPATASAFGITARIDGNNTFNELRGYGYMYEPFAAGGLGEMVLFKMTGLNLHDMGSQQVTLDLANKDYTFSLEIIGNQLHGKVLEIGGGVVAEKTATDLTNPYTSGHSGLFAYSGSARHAYAEFTVDNFRSEAPSNAIPGDFNGDTLVNNDDLVIWKAAYGQTDVGDANGDNVTDGEDFLIWQRAFGAGAPLASAATAVPEPATLALIMPALLAAGALVRCGTGCLHRS</sequence>